<dbReference type="PANTHER" id="PTHR45138">
    <property type="entry name" value="REGULATORY COMPONENTS OF SENSORY TRANSDUCTION SYSTEM"/>
    <property type="match status" value="1"/>
</dbReference>
<proteinExistence type="predicted"/>
<feature type="domain" description="GGDEF" evidence="2">
    <location>
        <begin position="441"/>
        <end position="578"/>
    </location>
</feature>
<evidence type="ECO:0000259" key="2">
    <source>
        <dbReference type="PROSITE" id="PS50887"/>
    </source>
</evidence>
<dbReference type="InterPro" id="IPR050469">
    <property type="entry name" value="Diguanylate_Cyclase"/>
</dbReference>
<feature type="transmembrane region" description="Helical" evidence="1">
    <location>
        <begin position="243"/>
        <end position="267"/>
    </location>
</feature>
<feature type="transmembrane region" description="Helical" evidence="1">
    <location>
        <begin position="343"/>
        <end position="364"/>
    </location>
</feature>
<evidence type="ECO:0000313" key="3">
    <source>
        <dbReference type="EMBL" id="MBC5680562.1"/>
    </source>
</evidence>
<dbReference type="SUPFAM" id="SSF55073">
    <property type="entry name" value="Nucleotide cyclase"/>
    <property type="match status" value="1"/>
</dbReference>
<evidence type="ECO:0000313" key="4">
    <source>
        <dbReference type="Proteomes" id="UP000628463"/>
    </source>
</evidence>
<dbReference type="InterPro" id="IPR029787">
    <property type="entry name" value="Nucleotide_cyclase"/>
</dbReference>
<evidence type="ECO:0000256" key="1">
    <source>
        <dbReference type="SAM" id="Phobius"/>
    </source>
</evidence>
<dbReference type="RefSeq" id="WP_186836572.1">
    <property type="nucleotide sequence ID" value="NZ_JACOPD010000004.1"/>
</dbReference>
<keyword evidence="1" id="KW-0472">Membrane</keyword>
<dbReference type="PROSITE" id="PS50887">
    <property type="entry name" value="GGDEF"/>
    <property type="match status" value="1"/>
</dbReference>
<reference evidence="3 4" key="1">
    <citation type="submission" date="2020-08" db="EMBL/GenBank/DDBJ databases">
        <title>Genome public.</title>
        <authorList>
            <person name="Liu C."/>
            <person name="Sun Q."/>
        </authorList>
    </citation>
    <scope>NUCLEOTIDE SEQUENCE [LARGE SCALE GENOMIC DNA]</scope>
    <source>
        <strain evidence="3 4">NSJ-43</strain>
    </source>
</reference>
<dbReference type="PANTHER" id="PTHR45138:SF9">
    <property type="entry name" value="DIGUANYLATE CYCLASE DGCM-RELATED"/>
    <property type="match status" value="1"/>
</dbReference>
<dbReference type="InterPro" id="IPR000160">
    <property type="entry name" value="GGDEF_dom"/>
</dbReference>
<comment type="caution">
    <text evidence="3">The sequence shown here is derived from an EMBL/GenBank/DDBJ whole genome shotgun (WGS) entry which is preliminary data.</text>
</comment>
<dbReference type="Pfam" id="PF00990">
    <property type="entry name" value="GGDEF"/>
    <property type="match status" value="1"/>
</dbReference>
<feature type="transmembrane region" description="Helical" evidence="1">
    <location>
        <begin position="187"/>
        <end position="209"/>
    </location>
</feature>
<keyword evidence="4" id="KW-1185">Reference proteome</keyword>
<keyword evidence="1" id="KW-1133">Transmembrane helix</keyword>
<feature type="transmembrane region" description="Helical" evidence="1">
    <location>
        <begin position="314"/>
        <end position="331"/>
    </location>
</feature>
<organism evidence="3 4">
    <name type="scientific">Lachnospira hominis</name>
    <name type="common">ex Liu et al. 2021</name>
    <dbReference type="NCBI Taxonomy" id="2763051"/>
    <lineage>
        <taxon>Bacteria</taxon>
        <taxon>Bacillati</taxon>
        <taxon>Bacillota</taxon>
        <taxon>Clostridia</taxon>
        <taxon>Lachnospirales</taxon>
        <taxon>Lachnospiraceae</taxon>
        <taxon>Lachnospira</taxon>
    </lineage>
</organism>
<accession>A0ABR7FZE6</accession>
<feature type="transmembrane region" description="Helical" evidence="1">
    <location>
        <begin position="279"/>
        <end position="302"/>
    </location>
</feature>
<dbReference type="EMBL" id="JACOPD010000004">
    <property type="protein sequence ID" value="MBC5680562.1"/>
    <property type="molecule type" value="Genomic_DNA"/>
</dbReference>
<dbReference type="Gene3D" id="3.30.70.270">
    <property type="match status" value="1"/>
</dbReference>
<protein>
    <submittedName>
        <fullName evidence="3">Diguanylate cyclase</fullName>
    </submittedName>
</protein>
<sequence>MEKNNSFIKTIGGKIFAVLAIAAAIFCLAALYVITGVNAGVNNDKNIILDDGWSVIYNGESYNDVNLNNFRLTKTMGKGDKVVLYTSIPKNFKYDTPVIKIPTTSSVLKVSVNGKLVYTYGEDRYAENKLVGSGWHYIPVKKTDAGKNIRIIITSTEDATFSSIDAPVLMEYSDVFQQMMIKNRVPYVSAVSLILFGALIMALAGIMMIKRTGMSRLFWIGALSVTVGTWTACNYRLTQLFNIPLPVTTTLEYINLVLGALSAAMYFKDNVYELKDTFMINLYKIFVGCLSVFIVVSFTLQFANLYHLPSLLEVIHVFIVLEVIYMMVLMIKVLKSGTSSGKVLFIGFCIVIAFIFIDVVRYMVKTYTGVQIFSGFSMSAAGMLIFVVVMIMNFSIDVIHNMNEAKEQEVLYRMAYMDDLTKISNRRYCEKVMEELSSNNENFGIFSFDLNNLKKINDNMGHTYGDDLISGFARILKETFEKEAVVGRMGGDEFIVIIRSDDGRIDYETFRKKLQHVIDEYNHKESRFKYSVACGYADSTEAGDNNGNVDARQIYSMADDRMYVHKRKIKEKMKQEKSHNE</sequence>
<dbReference type="CDD" id="cd01949">
    <property type="entry name" value="GGDEF"/>
    <property type="match status" value="1"/>
</dbReference>
<feature type="transmembrane region" description="Helical" evidence="1">
    <location>
        <begin position="376"/>
        <end position="396"/>
    </location>
</feature>
<gene>
    <name evidence="3" type="ORF">H8S01_06245</name>
</gene>
<dbReference type="InterPro" id="IPR043128">
    <property type="entry name" value="Rev_trsase/Diguanyl_cyclase"/>
</dbReference>
<dbReference type="Proteomes" id="UP000628463">
    <property type="component" value="Unassembled WGS sequence"/>
</dbReference>
<keyword evidence="1" id="KW-0812">Transmembrane</keyword>
<dbReference type="SMART" id="SM00267">
    <property type="entry name" value="GGDEF"/>
    <property type="match status" value="1"/>
</dbReference>
<dbReference type="NCBIfam" id="TIGR00254">
    <property type="entry name" value="GGDEF"/>
    <property type="match status" value="1"/>
</dbReference>
<name>A0ABR7FZE6_9FIRM</name>
<feature type="transmembrane region" description="Helical" evidence="1">
    <location>
        <begin position="12"/>
        <end position="34"/>
    </location>
</feature>